<protein>
    <submittedName>
        <fullName evidence="2">NACHT domain-containing protein</fullName>
    </submittedName>
</protein>
<dbReference type="PROSITE" id="PS50837">
    <property type="entry name" value="NACHT"/>
    <property type="match status" value="1"/>
</dbReference>
<dbReference type="EMBL" id="JBFALK010000001">
    <property type="protein sequence ID" value="MEV0967354.1"/>
    <property type="molecule type" value="Genomic_DNA"/>
</dbReference>
<organism evidence="2 3">
    <name type="scientific">Microtetraspora glauca</name>
    <dbReference type="NCBI Taxonomy" id="1996"/>
    <lineage>
        <taxon>Bacteria</taxon>
        <taxon>Bacillati</taxon>
        <taxon>Actinomycetota</taxon>
        <taxon>Actinomycetes</taxon>
        <taxon>Streptosporangiales</taxon>
        <taxon>Streptosporangiaceae</taxon>
        <taxon>Microtetraspora</taxon>
    </lineage>
</organism>
<dbReference type="Pfam" id="PF05729">
    <property type="entry name" value="NACHT"/>
    <property type="match status" value="1"/>
</dbReference>
<dbReference type="Proteomes" id="UP001551675">
    <property type="component" value="Unassembled WGS sequence"/>
</dbReference>
<evidence type="ECO:0000259" key="1">
    <source>
        <dbReference type="PROSITE" id="PS50837"/>
    </source>
</evidence>
<comment type="caution">
    <text evidence="2">The sequence shown here is derived from an EMBL/GenBank/DDBJ whole genome shotgun (WGS) entry which is preliminary data.</text>
</comment>
<feature type="domain" description="NACHT" evidence="1">
    <location>
        <begin position="147"/>
        <end position="238"/>
    </location>
</feature>
<reference evidence="2 3" key="1">
    <citation type="submission" date="2024-06" db="EMBL/GenBank/DDBJ databases">
        <title>The Natural Products Discovery Center: Release of the First 8490 Sequenced Strains for Exploring Actinobacteria Biosynthetic Diversity.</title>
        <authorList>
            <person name="Kalkreuter E."/>
            <person name="Kautsar S.A."/>
            <person name="Yang D."/>
            <person name="Bader C.D."/>
            <person name="Teijaro C.N."/>
            <person name="Fluegel L."/>
            <person name="Davis C.M."/>
            <person name="Simpson J.R."/>
            <person name="Lauterbach L."/>
            <person name="Steele A.D."/>
            <person name="Gui C."/>
            <person name="Meng S."/>
            <person name="Li G."/>
            <person name="Viehrig K."/>
            <person name="Ye F."/>
            <person name="Su P."/>
            <person name="Kiefer A.F."/>
            <person name="Nichols A."/>
            <person name="Cepeda A.J."/>
            <person name="Yan W."/>
            <person name="Fan B."/>
            <person name="Jiang Y."/>
            <person name="Adhikari A."/>
            <person name="Zheng C.-J."/>
            <person name="Schuster L."/>
            <person name="Cowan T.M."/>
            <person name="Smanski M.J."/>
            <person name="Chevrette M.G."/>
            <person name="De Carvalho L.P.S."/>
            <person name="Shen B."/>
        </authorList>
    </citation>
    <scope>NUCLEOTIDE SEQUENCE [LARGE SCALE GENOMIC DNA]</scope>
    <source>
        <strain evidence="2 3">NPDC050100</strain>
    </source>
</reference>
<dbReference type="InterPro" id="IPR011989">
    <property type="entry name" value="ARM-like"/>
</dbReference>
<sequence length="1075" mass="119731">MKEIVIALIALFGTLAAAGIGLLSTRRSYKLEREKLALNTPAAARVVPPGRAKRLRAARGRVDGLRKRIIDDLGSFRILTISKPLKLEKIYIQVRVHEQEALRYERDDELNKAAKGDPADLMRLTMARRQQRSGEVMSPEEALDKYRRVVVLGDPGAGKTTMLRHLALLAAREDLRIEDSLPIFVELRHAAGTAEPNILSYAAKLWHDQYDFANAAEFLDAELAAGRGILLLDGLDEVQSGPDAETAQQGHDRIVTEIDRLASRYPEALIAVTCRKASWRGQLARFRTLDVLDFNFEQIDEFIGNWFDSDEQRAEGLRAALAVNTRILTLSANPLLLSLIAIVYASELELPERRAELYKRTVSVLLNEWDSRRGIKRFSRFTSDRKRDLLTEVAWYFHQRGLAYFAKDELLEVIADFLPSIGLRRDDAKGILEEIVTQYGLLREQAHDVYGFLHLTLQEFFAAEAIAEAGPSTLQEVATRRHDPWWEEVILLLAGRLRDASPLLLAILGRGATETLPPVGQPLAADDDLLHGDVFASGHCLIGNPRVRLAGLRERIIVELRELYVSSPYQTVYREAANLLVEIGGDAMLGELTLLMTDASLDSERRITLLQAVTSSSFADVKVLSDLLPQLDEGDDELVTTVVDHLAGQDSANAVPILLARLRKMTASIDSVGYGIRAIADALRKAGDTAAIPELREALDAALADEYYNAASAPLFEALVALGDVRLDEVVPLLREESKLLDSTIVDAIAELNEQGSVSLLVAAMLDPRTRSDIVDNIAHHLREKPGGLPVEVMIEAARDERFDWPVRWHVLTVLRNSRETSERQIRELHVDLKVDWRVRLAATALLACWGDREAFDRLRRSMNDEAVLLDFRVSRSRFGYLRYAGDPDWLIDQAFAEFAEESEVLLEMDEQLSAEFARKATGDGDDSPLEVSASARKLIDRASPRGSEGISRQLLALLETTPLDGEWPVLSMIWDLSRVMPSSLALETLRRLSPLGFPDAAGEDLASLAARIASVIEPDSIELARELFAIYLAPPRGWQGVDLFDALAITSERTQIRFFADGRVELPEAAHTEQ</sequence>
<evidence type="ECO:0000313" key="3">
    <source>
        <dbReference type="Proteomes" id="UP001551675"/>
    </source>
</evidence>
<keyword evidence="3" id="KW-1185">Reference proteome</keyword>
<dbReference type="PANTHER" id="PTHR46844:SF1">
    <property type="entry name" value="SLR5058 PROTEIN"/>
    <property type="match status" value="1"/>
</dbReference>
<dbReference type="SUPFAM" id="SSF48431">
    <property type="entry name" value="Lipovitellin-phosvitin complex, superhelical domain"/>
    <property type="match status" value="1"/>
</dbReference>
<dbReference type="SUPFAM" id="SSF52540">
    <property type="entry name" value="P-loop containing nucleoside triphosphate hydrolases"/>
    <property type="match status" value="1"/>
</dbReference>
<accession>A0ABV3G6U7</accession>
<dbReference type="RefSeq" id="WP_358129050.1">
    <property type="nucleotide sequence ID" value="NZ_JBFALK010000001.1"/>
</dbReference>
<dbReference type="InterPro" id="IPR007111">
    <property type="entry name" value="NACHT_NTPase"/>
</dbReference>
<gene>
    <name evidence="2" type="ORF">AB0I59_01865</name>
</gene>
<proteinExistence type="predicted"/>
<name>A0ABV3G6U7_MICGL</name>
<dbReference type="Gene3D" id="1.25.10.10">
    <property type="entry name" value="Leucine-rich Repeat Variant"/>
    <property type="match status" value="2"/>
</dbReference>
<evidence type="ECO:0000313" key="2">
    <source>
        <dbReference type="EMBL" id="MEV0967354.1"/>
    </source>
</evidence>
<dbReference type="InterPro" id="IPR027417">
    <property type="entry name" value="P-loop_NTPase"/>
</dbReference>
<dbReference type="PANTHER" id="PTHR46844">
    <property type="entry name" value="SLR5058 PROTEIN"/>
    <property type="match status" value="1"/>
</dbReference>
<dbReference type="InterPro" id="IPR011030">
    <property type="entry name" value="Lipovitellin_superhlx_dom"/>
</dbReference>
<dbReference type="Gene3D" id="3.40.50.300">
    <property type="entry name" value="P-loop containing nucleotide triphosphate hydrolases"/>
    <property type="match status" value="1"/>
</dbReference>